<comment type="caution">
    <text evidence="2">The sequence shown here is derived from an EMBL/GenBank/DDBJ whole genome shotgun (WGS) entry which is preliminary data.</text>
</comment>
<evidence type="ECO:0000256" key="1">
    <source>
        <dbReference type="SAM" id="Phobius"/>
    </source>
</evidence>
<keyword evidence="1" id="KW-0812">Transmembrane</keyword>
<accession>A0A6B3QZM5</accession>
<protein>
    <submittedName>
        <fullName evidence="2">Uncharacterized protein</fullName>
    </submittedName>
</protein>
<gene>
    <name evidence="2" type="ORF">GUR47_38475</name>
</gene>
<organism evidence="2">
    <name type="scientific">Streptomyces tendae</name>
    <dbReference type="NCBI Taxonomy" id="1932"/>
    <lineage>
        <taxon>Bacteria</taxon>
        <taxon>Bacillati</taxon>
        <taxon>Actinomycetota</taxon>
        <taxon>Actinomycetes</taxon>
        <taxon>Kitasatosporales</taxon>
        <taxon>Streptomycetaceae</taxon>
        <taxon>Streptomyces</taxon>
    </lineage>
</organism>
<feature type="transmembrane region" description="Helical" evidence="1">
    <location>
        <begin position="7"/>
        <end position="32"/>
    </location>
</feature>
<keyword evidence="1" id="KW-1133">Transmembrane helix</keyword>
<keyword evidence="1" id="KW-0472">Membrane</keyword>
<sequence>MTRLQVLTLILAISIAFNLGCASGIIAIYAGAGTAQAILIGGGTVGGAMTLFLAGVGVYRR</sequence>
<proteinExistence type="predicted"/>
<reference evidence="2" key="1">
    <citation type="journal article" date="2020" name="Microorganisms">
        <title>Isolation, Genomic and Metabolomic Characterization of Streptomyces tendae VITAKN with Quorum Sensing Inhibitory Activity from Southern India.</title>
        <authorList>
            <person name="Ishaque N.M."/>
            <person name="Burgsdorf I."/>
            <person name="Limlingan Malit J.J."/>
            <person name="Saha S."/>
            <person name="Teta R."/>
            <person name="Ewe D."/>
            <person name="Kannabiran K."/>
            <person name="Hrouzek P."/>
            <person name="Steindler L."/>
            <person name="Costantino V."/>
            <person name="Saurav K."/>
        </authorList>
    </citation>
    <scope>NUCLEOTIDE SEQUENCE</scope>
    <source>
        <strain evidence="2">VITAKN</strain>
    </source>
</reference>
<feature type="transmembrane region" description="Helical" evidence="1">
    <location>
        <begin position="38"/>
        <end position="59"/>
    </location>
</feature>
<dbReference type="EMBL" id="JAAIFS010000015">
    <property type="protein sequence ID" value="NEV92520.1"/>
    <property type="molecule type" value="Genomic_DNA"/>
</dbReference>
<name>A0A6B3QZM5_STRTE</name>
<dbReference type="AlphaFoldDB" id="A0A6B3QZM5"/>
<evidence type="ECO:0000313" key="2">
    <source>
        <dbReference type="EMBL" id="NEV92520.1"/>
    </source>
</evidence>